<dbReference type="GO" id="GO:0003677">
    <property type="term" value="F:DNA binding"/>
    <property type="evidence" value="ECO:0007669"/>
    <property type="project" value="UniProtKB-KW"/>
</dbReference>
<evidence type="ECO:0000256" key="1">
    <source>
        <dbReference type="ARBA" id="ARBA00023125"/>
    </source>
</evidence>
<dbReference type="GO" id="GO:0003700">
    <property type="term" value="F:DNA-binding transcription factor activity"/>
    <property type="evidence" value="ECO:0007669"/>
    <property type="project" value="TreeGrafter"/>
</dbReference>
<reference evidence="3 6" key="1">
    <citation type="submission" date="2015-09" db="EMBL/GenBank/DDBJ databases">
        <authorList>
            <consortium name="Pathogen Informatics"/>
        </authorList>
    </citation>
    <scope>NUCLEOTIDE SEQUENCE [LARGE SCALE GENOMIC DNA]</scope>
    <source>
        <strain evidence="3 6">2789STDY5834939</strain>
    </source>
</reference>
<accession>A0A174TYM3</accession>
<dbReference type="EMBL" id="CZBE01000030">
    <property type="protein sequence ID" value="CUQ15163.1"/>
    <property type="molecule type" value="Genomic_DNA"/>
</dbReference>
<evidence type="ECO:0000313" key="5">
    <source>
        <dbReference type="EMBL" id="RGE67312.1"/>
    </source>
</evidence>
<dbReference type="GO" id="GO:0005829">
    <property type="term" value="C:cytosol"/>
    <property type="evidence" value="ECO:0007669"/>
    <property type="project" value="TreeGrafter"/>
</dbReference>
<protein>
    <submittedName>
        <fullName evidence="3 4">Transcriptional regulator</fullName>
    </submittedName>
    <submittedName>
        <fullName evidence="5">XRE family transcriptional regulator</fullName>
    </submittedName>
</protein>
<dbReference type="Proteomes" id="UP000196386">
    <property type="component" value="Unassembled WGS sequence"/>
</dbReference>
<dbReference type="SUPFAM" id="SSF47413">
    <property type="entry name" value="lambda repressor-like DNA-binding domains"/>
    <property type="match status" value="1"/>
</dbReference>
<organism evidence="3 6">
    <name type="scientific">Anaerotruncus colihominis</name>
    <dbReference type="NCBI Taxonomy" id="169435"/>
    <lineage>
        <taxon>Bacteria</taxon>
        <taxon>Bacillati</taxon>
        <taxon>Bacillota</taxon>
        <taxon>Clostridia</taxon>
        <taxon>Eubacteriales</taxon>
        <taxon>Oscillospiraceae</taxon>
        <taxon>Anaerotruncus</taxon>
    </lineage>
</organism>
<dbReference type="PROSITE" id="PS50943">
    <property type="entry name" value="HTH_CROC1"/>
    <property type="match status" value="1"/>
</dbReference>
<dbReference type="CDD" id="cd00093">
    <property type="entry name" value="HTH_XRE"/>
    <property type="match status" value="1"/>
</dbReference>
<dbReference type="RefSeq" id="WP_006874086.1">
    <property type="nucleotide sequence ID" value="NZ_CABIWA010000008.1"/>
</dbReference>
<keyword evidence="1" id="KW-0238">DNA-binding</keyword>
<evidence type="ECO:0000313" key="3">
    <source>
        <dbReference type="EMBL" id="CUQ15163.1"/>
    </source>
</evidence>
<dbReference type="EMBL" id="QVME01000005">
    <property type="protein sequence ID" value="RGE67312.1"/>
    <property type="molecule type" value="Genomic_DNA"/>
</dbReference>
<dbReference type="PANTHER" id="PTHR46797:SF1">
    <property type="entry name" value="METHYLPHOSPHONATE SYNTHASE"/>
    <property type="match status" value="1"/>
</dbReference>
<dbReference type="AlphaFoldDB" id="A0A174TYM3"/>
<dbReference type="InterPro" id="IPR010982">
    <property type="entry name" value="Lambda_DNA-bd_dom_sf"/>
</dbReference>
<evidence type="ECO:0000313" key="6">
    <source>
        <dbReference type="Proteomes" id="UP000095765"/>
    </source>
</evidence>
<feature type="domain" description="HTH cro/C1-type" evidence="2">
    <location>
        <begin position="11"/>
        <end position="66"/>
    </location>
</feature>
<dbReference type="InterPro" id="IPR050807">
    <property type="entry name" value="TransReg_Diox_bact_type"/>
</dbReference>
<dbReference type="Pfam" id="PF01381">
    <property type="entry name" value="HTH_3"/>
    <property type="match status" value="1"/>
</dbReference>
<dbReference type="SMART" id="SM00530">
    <property type="entry name" value="HTH_XRE"/>
    <property type="match status" value="1"/>
</dbReference>
<evidence type="ECO:0000259" key="2">
    <source>
        <dbReference type="PROSITE" id="PS50943"/>
    </source>
</evidence>
<dbReference type="InterPro" id="IPR001387">
    <property type="entry name" value="Cro/C1-type_HTH"/>
</dbReference>
<reference evidence="7" key="2">
    <citation type="submission" date="2017-04" db="EMBL/GenBank/DDBJ databases">
        <title>Function of individual gut microbiota members based on whole genome sequencing of pure cultures obtained from chicken caecum.</title>
        <authorList>
            <person name="Medvecky M."/>
            <person name="Cejkova D."/>
            <person name="Polansky O."/>
            <person name="Karasova D."/>
            <person name="Kubasova T."/>
            <person name="Cizek A."/>
            <person name="Rychlik I."/>
        </authorList>
    </citation>
    <scope>NUCLEOTIDE SEQUENCE [LARGE SCALE GENOMIC DNA]</scope>
    <source>
        <strain evidence="7">An175</strain>
    </source>
</reference>
<dbReference type="Gene3D" id="1.10.260.40">
    <property type="entry name" value="lambda repressor-like DNA-binding domains"/>
    <property type="match status" value="1"/>
</dbReference>
<evidence type="ECO:0000313" key="7">
    <source>
        <dbReference type="Proteomes" id="UP000196386"/>
    </source>
</evidence>
<reference evidence="4" key="3">
    <citation type="journal article" date="2018" name="BMC Genomics">
        <title>Whole genome sequencing and function prediction of 133 gut anaerobes isolated from chicken caecum in pure cultures.</title>
        <authorList>
            <person name="Medvecky M."/>
            <person name="Cejkova D."/>
            <person name="Polansky O."/>
            <person name="Karasova D."/>
            <person name="Kubasova T."/>
            <person name="Cizek A."/>
            <person name="Rychlik I."/>
        </authorList>
    </citation>
    <scope>NUCLEOTIDE SEQUENCE</scope>
    <source>
        <strain evidence="4">An175</strain>
    </source>
</reference>
<evidence type="ECO:0000313" key="4">
    <source>
        <dbReference type="EMBL" id="OUP67686.1"/>
    </source>
</evidence>
<evidence type="ECO:0000313" key="8">
    <source>
        <dbReference type="Proteomes" id="UP000260828"/>
    </source>
</evidence>
<name>A0A174TYM3_9FIRM</name>
<sequence>MNSSQIIQKNIRYLRTTLGITQEQLAFISGLTSACVSRLERDSKCNPTVQTLDHIAEGLKIQTAQLFDEQLASEEGKCITELQRCMNEIMKLDVDKQRDVIHLLDNYIQLGQIF</sequence>
<gene>
    <name evidence="3" type="primary">sinR_3</name>
    <name evidence="4" type="ORF">B5F11_16975</name>
    <name evidence="5" type="ORF">DXC40_10940</name>
    <name evidence="3" type="ORF">ERS852551_03332</name>
</gene>
<dbReference type="GeneID" id="72462717"/>
<proteinExistence type="predicted"/>
<dbReference type="Proteomes" id="UP000260828">
    <property type="component" value="Unassembled WGS sequence"/>
</dbReference>
<dbReference type="EMBL" id="NFKP01000028">
    <property type="protein sequence ID" value="OUP67686.1"/>
    <property type="molecule type" value="Genomic_DNA"/>
</dbReference>
<dbReference type="Proteomes" id="UP000095765">
    <property type="component" value="Unassembled WGS sequence"/>
</dbReference>
<reference evidence="5 8" key="4">
    <citation type="submission" date="2018-08" db="EMBL/GenBank/DDBJ databases">
        <title>A genome reference for cultivated species of the human gut microbiota.</title>
        <authorList>
            <person name="Zou Y."/>
            <person name="Xue W."/>
            <person name="Luo G."/>
        </authorList>
    </citation>
    <scope>NUCLEOTIDE SEQUENCE [LARGE SCALE GENOMIC DNA]</scope>
    <source>
        <strain evidence="5 8">TF05-12AC</strain>
    </source>
</reference>
<dbReference type="PANTHER" id="PTHR46797">
    <property type="entry name" value="HTH-TYPE TRANSCRIPTIONAL REGULATOR"/>
    <property type="match status" value="1"/>
</dbReference>
<dbReference type="OrthoDB" id="9781521at2"/>